<evidence type="ECO:0000259" key="8">
    <source>
        <dbReference type="Pfam" id="PF00056"/>
    </source>
</evidence>
<feature type="domain" description="Lactate/malate dehydrogenase C-terminal" evidence="9">
    <location>
        <begin position="147"/>
        <end position="311"/>
    </location>
</feature>
<keyword evidence="7" id="KW-0597">Phosphoprotein</keyword>
<evidence type="ECO:0000313" key="11">
    <source>
        <dbReference type="Proteomes" id="UP000677668"/>
    </source>
</evidence>
<evidence type="ECO:0000259" key="9">
    <source>
        <dbReference type="Pfam" id="PF02866"/>
    </source>
</evidence>
<evidence type="ECO:0000313" key="10">
    <source>
        <dbReference type="EMBL" id="QUV94149.1"/>
    </source>
</evidence>
<dbReference type="SUPFAM" id="SSF56327">
    <property type="entry name" value="LDH C-terminal domain-like"/>
    <property type="match status" value="1"/>
</dbReference>
<dbReference type="Pfam" id="PF00056">
    <property type="entry name" value="Ldh_1_N"/>
    <property type="match status" value="1"/>
</dbReference>
<feature type="binding site" evidence="7">
    <location>
        <begin position="81"/>
        <end position="82"/>
    </location>
    <ligand>
        <name>NAD(+)</name>
        <dbReference type="ChEBI" id="CHEBI:57540"/>
    </ligand>
</feature>
<comment type="similarity">
    <text evidence="2 7">Belongs to the LDH/MDH superfamily. LDH family.</text>
</comment>
<feature type="binding site" evidence="7">
    <location>
        <position position="145"/>
    </location>
    <ligand>
        <name>NAD(+)</name>
        <dbReference type="ChEBI" id="CHEBI:57540"/>
    </ligand>
</feature>
<dbReference type="PRINTS" id="PR00086">
    <property type="entry name" value="LLDHDRGNASE"/>
</dbReference>
<dbReference type="InterPro" id="IPR001557">
    <property type="entry name" value="L-lactate/malate_DH"/>
</dbReference>
<dbReference type="InterPro" id="IPR001236">
    <property type="entry name" value="Lactate/malate_DH_N"/>
</dbReference>
<comment type="function">
    <text evidence="7">Catalyzes the conversion of lactate to pyruvate.</text>
</comment>
<dbReference type="Gene3D" id="3.40.50.720">
    <property type="entry name" value="NAD(P)-binding Rossmann-like Domain"/>
    <property type="match status" value="1"/>
</dbReference>
<evidence type="ECO:0000256" key="1">
    <source>
        <dbReference type="ARBA" id="ARBA00004843"/>
    </source>
</evidence>
<protein>
    <recommendedName>
        <fullName evidence="3 7">L-lactate dehydrogenase</fullName>
        <shortName evidence="7">L-LDH</shortName>
        <ecNumber evidence="3 7">1.1.1.27</ecNumber>
    </recommendedName>
</protein>
<feature type="binding site" evidence="7">
    <location>
        <position position="90"/>
    </location>
    <ligand>
        <name>substrate</name>
    </ligand>
</feature>
<dbReference type="CDD" id="cd05292">
    <property type="entry name" value="LDH_2"/>
    <property type="match status" value="1"/>
</dbReference>
<evidence type="ECO:0000256" key="7">
    <source>
        <dbReference type="HAMAP-Rule" id="MF_00488"/>
    </source>
</evidence>
<name>A0ABX8AZL9_9BACT</name>
<keyword evidence="5 7" id="KW-0520">NAD</keyword>
<keyword evidence="4 7" id="KW-0560">Oxidoreductase</keyword>
<feature type="binding site" evidence="7">
    <location>
        <position position="37"/>
    </location>
    <ligand>
        <name>NAD(+)</name>
        <dbReference type="ChEBI" id="CHEBI:57540"/>
    </ligand>
</feature>
<dbReference type="InterPro" id="IPR011304">
    <property type="entry name" value="L-lactate_DH"/>
</dbReference>
<dbReference type="RefSeq" id="WP_211422462.1">
    <property type="nucleotide sequence ID" value="NZ_CP072642.1"/>
</dbReference>
<feature type="binding site" evidence="7">
    <location>
        <position position="84"/>
    </location>
    <ligand>
        <name>substrate</name>
    </ligand>
</feature>
<feature type="binding site" evidence="7">
    <location>
        <begin position="122"/>
        <end position="125"/>
    </location>
    <ligand>
        <name>substrate</name>
    </ligand>
</feature>
<feature type="domain" description="Lactate/malate dehydrogenase N-terminal" evidence="8">
    <location>
        <begin position="8"/>
        <end position="144"/>
    </location>
</feature>
<feature type="binding site" evidence="7">
    <location>
        <position position="16"/>
    </location>
    <ligand>
        <name>NAD(+)</name>
        <dbReference type="ChEBI" id="CHEBI:57540"/>
    </ligand>
</feature>
<dbReference type="EMBL" id="CP072642">
    <property type="protein sequence ID" value="QUV94149.1"/>
    <property type="molecule type" value="Genomic_DNA"/>
</dbReference>
<comment type="caution">
    <text evidence="7">Lacks conserved residue(s) required for the propagation of feature annotation.</text>
</comment>
<dbReference type="InterPro" id="IPR018177">
    <property type="entry name" value="L-lactate_DH_AS"/>
</dbReference>
<dbReference type="PIRSF" id="PIRSF000102">
    <property type="entry name" value="Lac_mal_DH"/>
    <property type="match status" value="1"/>
</dbReference>
<feature type="binding site" evidence="7">
    <location>
        <position position="231"/>
    </location>
    <ligand>
        <name>substrate</name>
    </ligand>
</feature>
<comment type="pathway">
    <text evidence="1 7">Fermentation; pyruvate fermentation to lactate; (S)-lactate from pyruvate: step 1/1.</text>
</comment>
<dbReference type="InterPro" id="IPR015955">
    <property type="entry name" value="Lactate_DH/Glyco_Ohase_4_C"/>
</dbReference>
<evidence type="ECO:0000256" key="6">
    <source>
        <dbReference type="ARBA" id="ARBA00049258"/>
    </source>
</evidence>
<evidence type="ECO:0000256" key="3">
    <source>
        <dbReference type="ARBA" id="ARBA00012967"/>
    </source>
</evidence>
<evidence type="ECO:0000256" key="4">
    <source>
        <dbReference type="ARBA" id="ARBA00023002"/>
    </source>
</evidence>
<keyword evidence="7" id="KW-0021">Allosteric enzyme</keyword>
<keyword evidence="7" id="KW-0963">Cytoplasm</keyword>
<feature type="binding site" evidence="7">
    <location>
        <position position="42"/>
    </location>
    <ligand>
        <name>NAD(+)</name>
        <dbReference type="ChEBI" id="CHEBI:57540"/>
    </ligand>
</feature>
<dbReference type="PANTHER" id="PTHR43128">
    <property type="entry name" value="L-2-HYDROXYCARBOXYLATE DEHYDROGENASE (NAD(P)(+))"/>
    <property type="match status" value="1"/>
</dbReference>
<gene>
    <name evidence="7" type="primary">ldh</name>
    <name evidence="10" type="ORF">J8C05_01445</name>
</gene>
<feature type="binding site" evidence="7">
    <location>
        <position position="155"/>
    </location>
    <ligand>
        <name>beta-D-fructose 1,6-bisphosphate</name>
        <dbReference type="ChEBI" id="CHEBI:32966"/>
        <note>allosteric activator</note>
    </ligand>
</feature>
<dbReference type="GO" id="GO:0004459">
    <property type="term" value="F:L-lactate dehydrogenase (NAD+) activity"/>
    <property type="evidence" value="ECO:0007669"/>
    <property type="project" value="UniProtKB-EC"/>
</dbReference>
<dbReference type="PROSITE" id="PS00064">
    <property type="entry name" value="L_LDH"/>
    <property type="match status" value="1"/>
</dbReference>
<dbReference type="HAMAP" id="MF_00488">
    <property type="entry name" value="Lactate_dehydrog"/>
    <property type="match status" value="1"/>
</dbReference>
<dbReference type="SUPFAM" id="SSF51735">
    <property type="entry name" value="NAD(P)-binding Rossmann-fold domains"/>
    <property type="match status" value="1"/>
</dbReference>
<dbReference type="PANTHER" id="PTHR43128:SF16">
    <property type="entry name" value="L-LACTATE DEHYDROGENASE"/>
    <property type="match status" value="1"/>
</dbReference>
<proteinExistence type="inferred from homology"/>
<dbReference type="InterPro" id="IPR036291">
    <property type="entry name" value="NAD(P)-bd_dom_sf"/>
</dbReference>
<evidence type="ECO:0000256" key="5">
    <source>
        <dbReference type="ARBA" id="ARBA00023027"/>
    </source>
</evidence>
<feature type="modified residue" description="Phosphotyrosine" evidence="7">
    <location>
        <position position="222"/>
    </location>
</feature>
<reference evidence="10 11" key="1">
    <citation type="submission" date="2021-03" db="EMBL/GenBank/DDBJ databases">
        <title>Genomic and phenotypic characterization of Chloracidobacterium isolates provides evidence for multiple species.</title>
        <authorList>
            <person name="Saini M.K."/>
            <person name="Costas A.M.G."/>
            <person name="Tank M."/>
            <person name="Bryant D.A."/>
        </authorList>
    </citation>
    <scope>NUCLEOTIDE SEQUENCE [LARGE SCALE GENOMIC DNA]</scope>
    <source>
        <strain evidence="10 11">N</strain>
    </source>
</reference>
<feature type="binding site" evidence="7">
    <location>
        <position position="170"/>
    </location>
    <ligand>
        <name>beta-D-fructose 1,6-bisphosphate</name>
        <dbReference type="ChEBI" id="CHEBI:32966"/>
        <note>allosteric activator</note>
    </ligand>
</feature>
<dbReference type="Gene3D" id="3.90.110.10">
    <property type="entry name" value="Lactate dehydrogenase/glycoside hydrolase, family 4, C-terminal"/>
    <property type="match status" value="1"/>
</dbReference>
<comment type="subcellular location">
    <subcellularLocation>
        <location evidence="7">Cytoplasm</location>
    </subcellularLocation>
</comment>
<comment type="activity regulation">
    <text evidence="7">Allosterically activated by fructose 1,6-bisphosphate (FBP).</text>
</comment>
<dbReference type="InterPro" id="IPR022383">
    <property type="entry name" value="Lactate/malate_DH_C"/>
</dbReference>
<feature type="active site" description="Proton acceptor" evidence="7">
    <location>
        <position position="177"/>
    </location>
</feature>
<dbReference type="NCBIfam" id="TIGR01771">
    <property type="entry name" value="L-LDH-NAD"/>
    <property type="match status" value="1"/>
</dbReference>
<comment type="subunit">
    <text evidence="7">Homotetramer.</text>
</comment>
<dbReference type="EC" id="1.1.1.27" evidence="3 7"/>
<evidence type="ECO:0000256" key="2">
    <source>
        <dbReference type="ARBA" id="ARBA00006054"/>
    </source>
</evidence>
<sequence>MAIQKRTVGVIGTGNVGVAAAYALFMQQTASDLILLDKDQCRAEGEALDLMHGQTFAGPTRVRVGTYADLSEAQVIVMTAGVGQRPGETRLDLMERNVAVFRAILTELDRHAPTALLVIATNPVDVLTYVAQELSTRPPQRILGTGTMLDTARFRSLLGEHYGVDPRSVHAYILGEHGDTEFPVWSDARIGGLRLVGNTINGRPYDRPALDAIFERTRRSAYDIIERKGYTNLAIGLVIARLVQTILDGQHSVLPVSVRLQGEYGISGVCLSLPAIVSENGLETSILPELDDAELAAMHHSANVLRERIGEALPGHAGQEPKTQGAG</sequence>
<dbReference type="Proteomes" id="UP000677668">
    <property type="component" value="Chromosome 1"/>
</dbReference>
<feature type="binding site" evidence="7">
    <location>
        <begin position="120"/>
        <end position="122"/>
    </location>
    <ligand>
        <name>NAD(+)</name>
        <dbReference type="ChEBI" id="CHEBI:57540"/>
    </ligand>
</feature>
<comment type="catalytic activity">
    <reaction evidence="6 7">
        <text>(S)-lactate + NAD(+) = pyruvate + NADH + H(+)</text>
        <dbReference type="Rhea" id="RHEA:23444"/>
        <dbReference type="ChEBI" id="CHEBI:15361"/>
        <dbReference type="ChEBI" id="CHEBI:15378"/>
        <dbReference type="ChEBI" id="CHEBI:16651"/>
        <dbReference type="ChEBI" id="CHEBI:57540"/>
        <dbReference type="ChEBI" id="CHEBI:57945"/>
        <dbReference type="EC" id="1.1.1.27"/>
    </reaction>
</comment>
<accession>A0ABX8AZL9</accession>
<organism evidence="10 11">
    <name type="scientific">Chloracidobacterium sp. N</name>
    <dbReference type="NCBI Taxonomy" id="2821540"/>
    <lineage>
        <taxon>Bacteria</taxon>
        <taxon>Pseudomonadati</taxon>
        <taxon>Acidobacteriota</taxon>
        <taxon>Terriglobia</taxon>
        <taxon>Terriglobales</taxon>
        <taxon>Acidobacteriaceae</taxon>
        <taxon>Chloracidobacterium</taxon>
        <taxon>Chloracidobacterium aggregatum</taxon>
    </lineage>
</organism>
<feature type="binding site" evidence="7">
    <location>
        <position position="67"/>
    </location>
    <ligand>
        <name>NAD(+)</name>
        <dbReference type="ChEBI" id="CHEBI:57540"/>
    </ligand>
</feature>
<feature type="binding site" evidence="7">
    <location>
        <begin position="150"/>
        <end position="153"/>
    </location>
    <ligand>
        <name>substrate</name>
    </ligand>
</feature>
<keyword evidence="11" id="KW-1185">Reference proteome</keyword>
<dbReference type="Pfam" id="PF02866">
    <property type="entry name" value="Ldh_1_C"/>
    <property type="match status" value="1"/>
</dbReference>